<evidence type="ECO:0000256" key="16">
    <source>
        <dbReference type="PROSITE-ProRule" id="PRU00433"/>
    </source>
</evidence>
<dbReference type="InterPro" id="IPR014222">
    <property type="entry name" value="Cyt_c_oxidase_su2"/>
</dbReference>
<sequence length="328" mass="34518">MGAKGGRAFEGLEKAALVAGAGLLLGACSGPQSALDPAGREAAEVARLFWVMLAGAAIIWLAVIGTAVFAGRFQKTPLGERAGLRIVLWAGAIIPTLILAALLTFGLRLMPVLRAGEPALTVHVSGEQYWWRVTYRTAQGEVETANELRLPAGRPAEILLDSADVIHSFWIPALAGKLDMIPGRTNRLVLNPERTGTYRGVCAEFCGRAHAFMAFSVEVMEPAAFEAWLARERAPAAATADAGAFLANGCGGCHSVRGTPATGTIGPDLTHVAARPTLGAGLLANTPANRRRFVSETEKLKPGVRMPAFGALESDQLDAIDAYLGSLR</sequence>
<feature type="transmembrane region" description="Helical" evidence="17">
    <location>
        <begin position="50"/>
        <end position="70"/>
    </location>
</feature>
<keyword evidence="6 17" id="KW-0812">Transmembrane</keyword>
<proteinExistence type="inferred from homology"/>
<name>A0A9W6N0M6_9HYPH</name>
<dbReference type="GO" id="GO:0020037">
    <property type="term" value="F:heme binding"/>
    <property type="evidence" value="ECO:0007669"/>
    <property type="project" value="InterPro"/>
</dbReference>
<dbReference type="InterPro" id="IPR009056">
    <property type="entry name" value="Cyt_c-like_dom"/>
</dbReference>
<dbReference type="PROSITE" id="PS00078">
    <property type="entry name" value="COX2"/>
    <property type="match status" value="1"/>
</dbReference>
<evidence type="ECO:0000256" key="2">
    <source>
        <dbReference type="ARBA" id="ARBA00007866"/>
    </source>
</evidence>
<dbReference type="GO" id="GO:0016491">
    <property type="term" value="F:oxidoreductase activity"/>
    <property type="evidence" value="ECO:0007669"/>
    <property type="project" value="InterPro"/>
</dbReference>
<evidence type="ECO:0000256" key="5">
    <source>
        <dbReference type="ARBA" id="ARBA00022660"/>
    </source>
</evidence>
<organism evidence="20 21">
    <name type="scientific">Ancylobacter dichloromethanicus</name>
    <dbReference type="NCBI Taxonomy" id="518825"/>
    <lineage>
        <taxon>Bacteria</taxon>
        <taxon>Pseudomonadati</taxon>
        <taxon>Pseudomonadota</taxon>
        <taxon>Alphaproteobacteria</taxon>
        <taxon>Hyphomicrobiales</taxon>
        <taxon>Xanthobacteraceae</taxon>
        <taxon>Ancylobacter</taxon>
    </lineage>
</organism>
<keyword evidence="11" id="KW-0186">Copper</keyword>
<evidence type="ECO:0000313" key="20">
    <source>
        <dbReference type="EMBL" id="GLK73959.1"/>
    </source>
</evidence>
<dbReference type="GO" id="GO:0004129">
    <property type="term" value="F:cytochrome-c oxidase activity"/>
    <property type="evidence" value="ECO:0007669"/>
    <property type="project" value="UniProtKB-EC"/>
</dbReference>
<evidence type="ECO:0000259" key="19">
    <source>
        <dbReference type="PROSITE" id="PS51007"/>
    </source>
</evidence>
<evidence type="ECO:0000256" key="12">
    <source>
        <dbReference type="ARBA" id="ARBA00023136"/>
    </source>
</evidence>
<evidence type="ECO:0000256" key="4">
    <source>
        <dbReference type="ARBA" id="ARBA00022617"/>
    </source>
</evidence>
<evidence type="ECO:0000256" key="6">
    <source>
        <dbReference type="ARBA" id="ARBA00022692"/>
    </source>
</evidence>
<evidence type="ECO:0000256" key="11">
    <source>
        <dbReference type="ARBA" id="ARBA00023008"/>
    </source>
</evidence>
<reference evidence="20" key="1">
    <citation type="journal article" date="2014" name="Int. J. Syst. Evol. Microbiol.">
        <title>Complete genome sequence of Corynebacterium casei LMG S-19264T (=DSM 44701T), isolated from a smear-ripened cheese.</title>
        <authorList>
            <consortium name="US DOE Joint Genome Institute (JGI-PGF)"/>
            <person name="Walter F."/>
            <person name="Albersmeier A."/>
            <person name="Kalinowski J."/>
            <person name="Ruckert C."/>
        </authorList>
    </citation>
    <scope>NUCLEOTIDE SEQUENCE</scope>
    <source>
        <strain evidence="20">VKM B-2484</strain>
    </source>
</reference>
<dbReference type="PROSITE" id="PS51257">
    <property type="entry name" value="PROKAR_LIPOPROTEIN"/>
    <property type="match status" value="1"/>
</dbReference>
<protein>
    <recommendedName>
        <fullName evidence="14">Cytochrome aa3 subunit 2</fullName>
    </recommendedName>
</protein>
<keyword evidence="12 17" id="KW-0472">Membrane</keyword>
<dbReference type="Pfam" id="PF00034">
    <property type="entry name" value="Cytochrom_C"/>
    <property type="match status" value="1"/>
</dbReference>
<evidence type="ECO:0000256" key="3">
    <source>
        <dbReference type="ARBA" id="ARBA00022448"/>
    </source>
</evidence>
<evidence type="ECO:0000256" key="1">
    <source>
        <dbReference type="ARBA" id="ARBA00004141"/>
    </source>
</evidence>
<evidence type="ECO:0000256" key="15">
    <source>
        <dbReference type="ARBA" id="ARBA00047816"/>
    </source>
</evidence>
<dbReference type="EMBL" id="BSFJ01000035">
    <property type="protein sequence ID" value="GLK73959.1"/>
    <property type="molecule type" value="Genomic_DNA"/>
</dbReference>
<feature type="domain" description="Cytochrome c" evidence="19">
    <location>
        <begin position="236"/>
        <end position="328"/>
    </location>
</feature>
<keyword evidence="7 16" id="KW-0479">Metal-binding</keyword>
<keyword evidence="5" id="KW-0679">Respiratory chain</keyword>
<keyword evidence="3" id="KW-0813">Transport</keyword>
<keyword evidence="10 16" id="KW-0408">Iron</keyword>
<comment type="caution">
    <text evidence="20">The sequence shown here is derived from an EMBL/GenBank/DDBJ whole genome shotgun (WGS) entry which is preliminary data.</text>
</comment>
<accession>A0A9W6N0M6</accession>
<dbReference type="SUPFAM" id="SSF49503">
    <property type="entry name" value="Cupredoxins"/>
    <property type="match status" value="1"/>
</dbReference>
<dbReference type="GO" id="GO:0042773">
    <property type="term" value="P:ATP synthesis coupled electron transport"/>
    <property type="evidence" value="ECO:0007669"/>
    <property type="project" value="TreeGrafter"/>
</dbReference>
<dbReference type="Pfam" id="PF00116">
    <property type="entry name" value="COX2"/>
    <property type="match status" value="1"/>
</dbReference>
<comment type="function">
    <text evidence="13">Subunits I and II form the functional core of the enzyme complex. Electrons originating in cytochrome c are transferred via heme a and Cu(A) to the binuclear center formed by heme a3 and Cu(B).</text>
</comment>
<evidence type="ECO:0000256" key="9">
    <source>
        <dbReference type="ARBA" id="ARBA00022989"/>
    </source>
</evidence>
<dbReference type="CDD" id="cd04213">
    <property type="entry name" value="CuRO_CcO_Caa3_II"/>
    <property type="match status" value="1"/>
</dbReference>
<dbReference type="Proteomes" id="UP001143370">
    <property type="component" value="Unassembled WGS sequence"/>
</dbReference>
<evidence type="ECO:0000256" key="13">
    <source>
        <dbReference type="ARBA" id="ARBA00024688"/>
    </source>
</evidence>
<dbReference type="PANTHER" id="PTHR22888">
    <property type="entry name" value="CYTOCHROME C OXIDASE, SUBUNIT II"/>
    <property type="match status" value="1"/>
</dbReference>
<dbReference type="PANTHER" id="PTHR22888:SF9">
    <property type="entry name" value="CYTOCHROME C OXIDASE SUBUNIT 2"/>
    <property type="match status" value="1"/>
</dbReference>
<dbReference type="InterPro" id="IPR008972">
    <property type="entry name" value="Cupredoxin"/>
</dbReference>
<comment type="subcellular location">
    <subcellularLocation>
        <location evidence="1">Membrane</location>
        <topology evidence="1">Multi-pass membrane protein</topology>
    </subcellularLocation>
</comment>
<dbReference type="GO" id="GO:0016020">
    <property type="term" value="C:membrane"/>
    <property type="evidence" value="ECO:0007669"/>
    <property type="project" value="UniProtKB-SubCell"/>
</dbReference>
<dbReference type="InterPro" id="IPR034236">
    <property type="entry name" value="CuRO_CcO_Caa3_II"/>
</dbReference>
<dbReference type="InterPro" id="IPR002429">
    <property type="entry name" value="CcO_II-like_C"/>
</dbReference>
<evidence type="ECO:0000256" key="17">
    <source>
        <dbReference type="SAM" id="Phobius"/>
    </source>
</evidence>
<evidence type="ECO:0000256" key="8">
    <source>
        <dbReference type="ARBA" id="ARBA00022982"/>
    </source>
</evidence>
<dbReference type="Gene3D" id="2.60.40.420">
    <property type="entry name" value="Cupredoxins - blue copper proteins"/>
    <property type="match status" value="1"/>
</dbReference>
<reference evidence="20" key="2">
    <citation type="submission" date="2023-01" db="EMBL/GenBank/DDBJ databases">
        <authorList>
            <person name="Sun Q."/>
            <person name="Evtushenko L."/>
        </authorList>
    </citation>
    <scope>NUCLEOTIDE SEQUENCE</scope>
    <source>
        <strain evidence="20">VKM B-2484</strain>
    </source>
</reference>
<keyword evidence="9 17" id="KW-1133">Transmembrane helix</keyword>
<dbReference type="PROSITE" id="PS51007">
    <property type="entry name" value="CYTC"/>
    <property type="match status" value="1"/>
</dbReference>
<dbReference type="GO" id="GO:0005507">
    <property type="term" value="F:copper ion binding"/>
    <property type="evidence" value="ECO:0007669"/>
    <property type="project" value="InterPro"/>
</dbReference>
<dbReference type="InterPro" id="IPR001505">
    <property type="entry name" value="Copper_CuA"/>
</dbReference>
<comment type="similarity">
    <text evidence="2">Belongs to the cytochrome c oxidase subunit 2 family.</text>
</comment>
<keyword evidence="21" id="KW-1185">Reference proteome</keyword>
<dbReference type="AlphaFoldDB" id="A0A9W6N0M6"/>
<evidence type="ECO:0000259" key="18">
    <source>
        <dbReference type="PROSITE" id="PS50857"/>
    </source>
</evidence>
<evidence type="ECO:0000313" key="21">
    <source>
        <dbReference type="Proteomes" id="UP001143370"/>
    </source>
</evidence>
<feature type="domain" description="Cytochrome oxidase subunit II copper A binding" evidence="18">
    <location>
        <begin position="117"/>
        <end position="231"/>
    </location>
</feature>
<evidence type="ECO:0000256" key="7">
    <source>
        <dbReference type="ARBA" id="ARBA00022723"/>
    </source>
</evidence>
<evidence type="ECO:0000256" key="14">
    <source>
        <dbReference type="ARBA" id="ARBA00031399"/>
    </source>
</evidence>
<dbReference type="InterPro" id="IPR036909">
    <property type="entry name" value="Cyt_c-like_dom_sf"/>
</dbReference>
<evidence type="ECO:0000256" key="10">
    <source>
        <dbReference type="ARBA" id="ARBA00023004"/>
    </source>
</evidence>
<dbReference type="RefSeq" id="WP_213368411.1">
    <property type="nucleotide sequence ID" value="NZ_BSFJ01000035.1"/>
</dbReference>
<dbReference type="SUPFAM" id="SSF46626">
    <property type="entry name" value="Cytochrome c"/>
    <property type="match status" value="1"/>
</dbReference>
<dbReference type="InterPro" id="IPR045187">
    <property type="entry name" value="CcO_II"/>
</dbReference>
<keyword evidence="8" id="KW-0249">Electron transport</keyword>
<feature type="transmembrane region" description="Helical" evidence="17">
    <location>
        <begin position="82"/>
        <end position="107"/>
    </location>
</feature>
<gene>
    <name evidence="20" type="ORF">GCM10017643_40770</name>
</gene>
<dbReference type="NCBIfam" id="TIGR02866">
    <property type="entry name" value="CoxB"/>
    <property type="match status" value="1"/>
</dbReference>
<keyword evidence="4 16" id="KW-0349">Heme</keyword>
<dbReference type="PROSITE" id="PS50857">
    <property type="entry name" value="COX2_CUA"/>
    <property type="match status" value="1"/>
</dbReference>
<comment type="catalytic activity">
    <reaction evidence="15">
        <text>4 Fe(II)-[cytochrome c] + O2 + 8 H(+)(in) = 4 Fe(III)-[cytochrome c] + 2 H2O + 4 H(+)(out)</text>
        <dbReference type="Rhea" id="RHEA:11436"/>
        <dbReference type="Rhea" id="RHEA-COMP:10350"/>
        <dbReference type="Rhea" id="RHEA-COMP:14399"/>
        <dbReference type="ChEBI" id="CHEBI:15377"/>
        <dbReference type="ChEBI" id="CHEBI:15378"/>
        <dbReference type="ChEBI" id="CHEBI:15379"/>
        <dbReference type="ChEBI" id="CHEBI:29033"/>
        <dbReference type="ChEBI" id="CHEBI:29034"/>
        <dbReference type="EC" id="7.1.1.9"/>
    </reaction>
</comment>